<feature type="signal peptide" evidence="1">
    <location>
        <begin position="1"/>
        <end position="23"/>
    </location>
</feature>
<feature type="chain" id="PRO_5039116430" description="LppX_LprAFG lipoprotein" evidence="1">
    <location>
        <begin position="24"/>
        <end position="268"/>
    </location>
</feature>
<evidence type="ECO:0008006" key="4">
    <source>
        <dbReference type="Google" id="ProtNLM"/>
    </source>
</evidence>
<dbReference type="Proteomes" id="UP000565579">
    <property type="component" value="Unassembled WGS sequence"/>
</dbReference>
<comment type="caution">
    <text evidence="2">The sequence shown here is derived from an EMBL/GenBank/DDBJ whole genome shotgun (WGS) entry which is preliminary data.</text>
</comment>
<accession>A0A7X0NPZ6</accession>
<dbReference type="RefSeq" id="WP_185102129.1">
    <property type="nucleotide sequence ID" value="NZ_JACHMI010000001.1"/>
</dbReference>
<evidence type="ECO:0000313" key="3">
    <source>
        <dbReference type="Proteomes" id="UP000565579"/>
    </source>
</evidence>
<gene>
    <name evidence="2" type="ORF">HD593_002290</name>
</gene>
<proteinExistence type="predicted"/>
<organism evidence="2 3">
    <name type="scientific">Nonomuraea rubra</name>
    <dbReference type="NCBI Taxonomy" id="46180"/>
    <lineage>
        <taxon>Bacteria</taxon>
        <taxon>Bacillati</taxon>
        <taxon>Actinomycetota</taxon>
        <taxon>Actinomycetes</taxon>
        <taxon>Streptosporangiales</taxon>
        <taxon>Streptosporangiaceae</taxon>
        <taxon>Nonomuraea</taxon>
    </lineage>
</organism>
<evidence type="ECO:0000256" key="1">
    <source>
        <dbReference type="SAM" id="SignalP"/>
    </source>
</evidence>
<keyword evidence="3" id="KW-1185">Reference proteome</keyword>
<protein>
    <recommendedName>
        <fullName evidence="4">LppX_LprAFG lipoprotein</fullName>
    </recommendedName>
</protein>
<dbReference type="AlphaFoldDB" id="A0A7X0NPZ6"/>
<keyword evidence="1" id="KW-0732">Signal</keyword>
<name>A0A7X0NPZ6_9ACTN</name>
<reference evidence="2 3" key="1">
    <citation type="submission" date="2020-08" db="EMBL/GenBank/DDBJ databases">
        <title>Sequencing the genomes of 1000 actinobacteria strains.</title>
        <authorList>
            <person name="Klenk H.-P."/>
        </authorList>
    </citation>
    <scope>NUCLEOTIDE SEQUENCE [LARGE SCALE GENOMIC DNA]</scope>
    <source>
        <strain evidence="2 3">DSM 43768</strain>
    </source>
</reference>
<dbReference type="EMBL" id="JACHMI010000001">
    <property type="protein sequence ID" value="MBB6547495.1"/>
    <property type="molecule type" value="Genomic_DNA"/>
</dbReference>
<evidence type="ECO:0000313" key="2">
    <source>
        <dbReference type="EMBL" id="MBB6547495.1"/>
    </source>
</evidence>
<sequence length="268" mass="29109">MRKMITALVACGALLTAAAPVQAVAAKDPVRALKAVLAAGGGVHITETTTLMEGTDERAERRREGDLRFNAKGEIVALDITTTGGEYGRERVIGFNHDIGGTAYRSGGLVAELRKHRGKTWWKDSHQLHLWYTVLLGDDLQLVNPTEPATLAALLKNGQRSESIVSGRITFKKLREVSVWFDGSAHSSWGDDTEISYTLTLSPAGLVSRVQSTYTLTGGPEEVVGKTLHIDTHYSKWGGKVSIKAPDPRDTTSELCSEDICRVLRLPS</sequence>